<dbReference type="PANTHER" id="PTHR45228:SF9">
    <property type="entry name" value="3'3'-CGAMP-SPECIFIC PHOSPHODIESTERASE 2"/>
    <property type="match status" value="1"/>
</dbReference>
<dbReference type="PROSITE" id="PS51831">
    <property type="entry name" value="HD"/>
    <property type="match status" value="1"/>
</dbReference>
<dbReference type="Pfam" id="PF13487">
    <property type="entry name" value="HD_5"/>
    <property type="match status" value="1"/>
</dbReference>
<evidence type="ECO:0000313" key="5">
    <source>
        <dbReference type="EMBL" id="MCC5466109.1"/>
    </source>
</evidence>
<dbReference type="RefSeq" id="WP_229535295.1">
    <property type="nucleotide sequence ID" value="NZ_JAJHJB010000015.1"/>
</dbReference>
<dbReference type="PROSITE" id="PS50110">
    <property type="entry name" value="RESPONSE_REGULATORY"/>
    <property type="match status" value="1"/>
</dbReference>
<reference evidence="5" key="1">
    <citation type="submission" date="2021-11" db="EMBL/GenBank/DDBJ databases">
        <title>Description of a new species Pelosinus isolated from the bottom sediments of Lake Baikal.</title>
        <authorList>
            <person name="Zakharyuk A."/>
        </authorList>
    </citation>
    <scope>NUCLEOTIDE SEQUENCE</scope>
    <source>
        <strain evidence="5">Bkl1</strain>
    </source>
</reference>
<evidence type="ECO:0000259" key="3">
    <source>
        <dbReference type="PROSITE" id="PS51831"/>
    </source>
</evidence>
<dbReference type="Gene3D" id="1.10.3210.10">
    <property type="entry name" value="Hypothetical protein af1432"/>
    <property type="match status" value="1"/>
</dbReference>
<dbReference type="Pfam" id="PF11849">
    <property type="entry name" value="DUF3369"/>
    <property type="match status" value="1"/>
</dbReference>
<feature type="domain" description="Response regulatory" evidence="2">
    <location>
        <begin position="23"/>
        <end position="147"/>
    </location>
</feature>
<sequence>MYDELLFADETDVVEPKIVDKIKVLIVDDEEEVHIVTKLVLNDFVFEGKKIELLSVYSASEAKEVLLKHEDIALILLDVVMERADAGLQLVKYIREVMGNNLVRIVLRTGQPGEAPEARVIVEYDINDYKEKTELTAQKLLTTLISALRSHRDLLTIAMNKRGLEKIIESSPEIFRMQSMQNFATGVLMQLIAMLRLNKNSLYLKVSSFAATRKKDGEIKVLAATGDFHIQNYEKLSQDIHDKLDYVLAAKQSIFLEDYFILYWQSADEHVYLIYMEGDQRLSDLDRRLLDVFCLNVSSAFENLKLHLEMYDTQREVFFRLAEVAETRSKETGNHVRRVAEYARLLAMKYGLSEKDVNTLHLAAPMHDIGKLGIPDEILNKPGKLTPKEFEIIKLHANIGYDMLKGSHLHMLQAAAIIAKEHHERYDGTGYSSGLQGNEIHIFARITAVADVFDALSCNRVYKKAWPLEDVLSYFQEAKGGQFDPELVELLFSNLDEFLQVQEKFADDFHHTSV</sequence>
<evidence type="ECO:0000259" key="2">
    <source>
        <dbReference type="PROSITE" id="PS50110"/>
    </source>
</evidence>
<dbReference type="InterPro" id="IPR003607">
    <property type="entry name" value="HD/PDEase_dom"/>
</dbReference>
<organism evidence="5 6">
    <name type="scientific">Pelosinus baikalensis</name>
    <dbReference type="NCBI Taxonomy" id="2892015"/>
    <lineage>
        <taxon>Bacteria</taxon>
        <taxon>Bacillati</taxon>
        <taxon>Bacillota</taxon>
        <taxon>Negativicutes</taxon>
        <taxon>Selenomonadales</taxon>
        <taxon>Sporomusaceae</taxon>
        <taxon>Pelosinus</taxon>
    </lineage>
</organism>
<dbReference type="InterPro" id="IPR052020">
    <property type="entry name" value="Cyclic_di-GMP/3'3'-cGAMP_PDE"/>
</dbReference>
<dbReference type="CDD" id="cd00077">
    <property type="entry name" value="HDc"/>
    <property type="match status" value="1"/>
</dbReference>
<accession>A0ABS8HUA1</accession>
<dbReference type="PANTHER" id="PTHR45228">
    <property type="entry name" value="CYCLIC DI-GMP PHOSPHODIESTERASE TM_0186-RELATED"/>
    <property type="match status" value="1"/>
</dbReference>
<dbReference type="SMART" id="SM00448">
    <property type="entry name" value="REC"/>
    <property type="match status" value="1"/>
</dbReference>
<dbReference type="SUPFAM" id="SSF109604">
    <property type="entry name" value="HD-domain/PDEase-like"/>
    <property type="match status" value="1"/>
</dbReference>
<dbReference type="SUPFAM" id="SSF52172">
    <property type="entry name" value="CheY-like"/>
    <property type="match status" value="1"/>
</dbReference>
<evidence type="ECO:0000313" key="6">
    <source>
        <dbReference type="Proteomes" id="UP001165492"/>
    </source>
</evidence>
<evidence type="ECO:0000259" key="4">
    <source>
        <dbReference type="PROSITE" id="PS51832"/>
    </source>
</evidence>
<gene>
    <name evidence="5" type="ORF">LMF89_12155</name>
</gene>
<feature type="domain" description="HD-GYP" evidence="4">
    <location>
        <begin position="310"/>
        <end position="507"/>
    </location>
</feature>
<evidence type="ECO:0000256" key="1">
    <source>
        <dbReference type="PROSITE-ProRule" id="PRU00169"/>
    </source>
</evidence>
<keyword evidence="1" id="KW-0597">Phosphoprotein</keyword>
<dbReference type="SMART" id="SM00471">
    <property type="entry name" value="HDc"/>
    <property type="match status" value="1"/>
</dbReference>
<dbReference type="EMBL" id="JAJHJB010000015">
    <property type="protein sequence ID" value="MCC5466109.1"/>
    <property type="molecule type" value="Genomic_DNA"/>
</dbReference>
<dbReference type="InterPro" id="IPR037522">
    <property type="entry name" value="HD_GYP_dom"/>
</dbReference>
<dbReference type="InterPro" id="IPR006674">
    <property type="entry name" value="HD_domain"/>
</dbReference>
<feature type="domain" description="HD" evidence="3">
    <location>
        <begin position="332"/>
        <end position="456"/>
    </location>
</feature>
<dbReference type="Gene3D" id="3.40.50.2300">
    <property type="match status" value="1"/>
</dbReference>
<proteinExistence type="predicted"/>
<dbReference type="Proteomes" id="UP001165492">
    <property type="component" value="Unassembled WGS sequence"/>
</dbReference>
<dbReference type="InterPro" id="IPR011006">
    <property type="entry name" value="CheY-like_superfamily"/>
</dbReference>
<comment type="caution">
    <text evidence="5">The sequence shown here is derived from an EMBL/GenBank/DDBJ whole genome shotgun (WGS) entry which is preliminary data.</text>
</comment>
<dbReference type="InterPro" id="IPR001789">
    <property type="entry name" value="Sig_transdc_resp-reg_receiver"/>
</dbReference>
<protein>
    <submittedName>
        <fullName evidence="5">DUF3369 domain-containing protein</fullName>
    </submittedName>
</protein>
<feature type="modified residue" description="4-aspartylphosphate" evidence="1">
    <location>
        <position position="78"/>
    </location>
</feature>
<keyword evidence="6" id="KW-1185">Reference proteome</keyword>
<dbReference type="PROSITE" id="PS51832">
    <property type="entry name" value="HD_GYP"/>
    <property type="match status" value="1"/>
</dbReference>
<dbReference type="Pfam" id="PF00072">
    <property type="entry name" value="Response_reg"/>
    <property type="match status" value="1"/>
</dbReference>
<name>A0ABS8HUA1_9FIRM</name>
<dbReference type="InterPro" id="IPR021800">
    <property type="entry name" value="DUF3369"/>
</dbReference>